<dbReference type="EMBL" id="QFPW01000010">
    <property type="protein sequence ID" value="PZQ48839.1"/>
    <property type="molecule type" value="Genomic_DNA"/>
</dbReference>
<organism evidence="3 4">
    <name type="scientific">Rhodovulum sulfidophilum</name>
    <name type="common">Rhodobacter sulfidophilus</name>
    <dbReference type="NCBI Taxonomy" id="35806"/>
    <lineage>
        <taxon>Bacteria</taxon>
        <taxon>Pseudomonadati</taxon>
        <taxon>Pseudomonadota</taxon>
        <taxon>Alphaproteobacteria</taxon>
        <taxon>Rhodobacterales</taxon>
        <taxon>Paracoccaceae</taxon>
        <taxon>Rhodovulum</taxon>
    </lineage>
</organism>
<feature type="region of interest" description="Disordered" evidence="1">
    <location>
        <begin position="25"/>
        <end position="70"/>
    </location>
</feature>
<protein>
    <submittedName>
        <fullName evidence="3">Uncharacterized protein</fullName>
    </submittedName>
</protein>
<sequence length="134" mass="14654">MAYANPESKRPISFDWDEDDVELFEDVSPAPARPRAAKATNAPARRNRRSGHVAPAPDTAPAEKVRRREPCKRCAAEARAKERELPGLSKKDRISAPAEMNPAGRYLLAIFSPRMVGIAIVLMLATSFVKGVTG</sequence>
<keyword evidence="2" id="KW-0472">Membrane</keyword>
<name>A0A2W5N982_RHOSU</name>
<keyword evidence="2" id="KW-1133">Transmembrane helix</keyword>
<reference evidence="3 4" key="1">
    <citation type="submission" date="2017-08" db="EMBL/GenBank/DDBJ databases">
        <title>Infants hospitalized years apart are colonized by the same room-sourced microbial strains.</title>
        <authorList>
            <person name="Brooks B."/>
            <person name="Olm M.R."/>
            <person name="Firek B.A."/>
            <person name="Baker R."/>
            <person name="Thomas B.C."/>
            <person name="Morowitz M.J."/>
            <person name="Banfield J.F."/>
        </authorList>
    </citation>
    <scope>NUCLEOTIDE SEQUENCE [LARGE SCALE GENOMIC DNA]</scope>
    <source>
        <strain evidence="3">S2_005_002_R2_34</strain>
    </source>
</reference>
<evidence type="ECO:0000313" key="3">
    <source>
        <dbReference type="EMBL" id="PZQ48839.1"/>
    </source>
</evidence>
<evidence type="ECO:0000256" key="1">
    <source>
        <dbReference type="SAM" id="MobiDB-lite"/>
    </source>
</evidence>
<dbReference type="Proteomes" id="UP000249185">
    <property type="component" value="Unassembled WGS sequence"/>
</dbReference>
<accession>A0A2W5N982</accession>
<keyword evidence="2" id="KW-0812">Transmembrane</keyword>
<feature type="transmembrane region" description="Helical" evidence="2">
    <location>
        <begin position="106"/>
        <end position="129"/>
    </location>
</feature>
<feature type="compositionally biased region" description="Low complexity" evidence="1">
    <location>
        <begin position="29"/>
        <end position="44"/>
    </location>
</feature>
<evidence type="ECO:0000313" key="4">
    <source>
        <dbReference type="Proteomes" id="UP000249185"/>
    </source>
</evidence>
<gene>
    <name evidence="3" type="ORF">DI556_13570</name>
</gene>
<dbReference type="AlphaFoldDB" id="A0A2W5N982"/>
<feature type="compositionally biased region" description="Basic and acidic residues" evidence="1">
    <location>
        <begin position="61"/>
        <end position="70"/>
    </location>
</feature>
<comment type="caution">
    <text evidence="3">The sequence shown here is derived from an EMBL/GenBank/DDBJ whole genome shotgun (WGS) entry which is preliminary data.</text>
</comment>
<evidence type="ECO:0000256" key="2">
    <source>
        <dbReference type="SAM" id="Phobius"/>
    </source>
</evidence>
<proteinExistence type="predicted"/>